<evidence type="ECO:0000313" key="4">
    <source>
        <dbReference type="Ensembl" id="ENSEBUP00000020952.1"/>
    </source>
</evidence>
<dbReference type="Proteomes" id="UP000694388">
    <property type="component" value="Unplaced"/>
</dbReference>
<proteinExistence type="inferred from homology"/>
<evidence type="ECO:0000313" key="5">
    <source>
        <dbReference type="Proteomes" id="UP000694388"/>
    </source>
</evidence>
<evidence type="ECO:0000259" key="3">
    <source>
        <dbReference type="PROSITE" id="PS01203"/>
    </source>
</evidence>
<dbReference type="Pfam" id="PF07742">
    <property type="entry name" value="BTG"/>
    <property type="match status" value="1"/>
</dbReference>
<sequence length="171" mass="18981">MKAEIRSAVAFLGRFLTTSGFCPPELATFTKTMEKLLTEHYKHHWFPEQPHKGSGYRCIRINRKQPDPLVCRAACCVGLGPDSLLRLLPSELTLWVDPFEVSYRIGEDGSVCEIYQNQGLSRPPGVVQYTPSGVADFVTSPESSKDKVLAVKKERCGEKCSLFGNSLAVKS</sequence>
<comment type="similarity">
    <text evidence="1">Belongs to the BTG family.</text>
</comment>
<dbReference type="SMART" id="SM00099">
    <property type="entry name" value="btg1"/>
    <property type="match status" value="1"/>
</dbReference>
<feature type="domain" description="Anti-proliferative protein" evidence="2">
    <location>
        <begin position="41"/>
        <end position="61"/>
    </location>
</feature>
<dbReference type="GO" id="GO:0005634">
    <property type="term" value="C:nucleus"/>
    <property type="evidence" value="ECO:0007669"/>
    <property type="project" value="TreeGrafter"/>
</dbReference>
<dbReference type="PROSITE" id="PS01203">
    <property type="entry name" value="BTG_2"/>
    <property type="match status" value="1"/>
</dbReference>
<keyword evidence="5" id="KW-1185">Reference proteome</keyword>
<dbReference type="PROSITE" id="PS00960">
    <property type="entry name" value="BTG_1"/>
    <property type="match status" value="1"/>
</dbReference>
<evidence type="ECO:0000259" key="2">
    <source>
        <dbReference type="PROSITE" id="PS00960"/>
    </source>
</evidence>
<dbReference type="Ensembl" id="ENSEBUT00000021528.1">
    <property type="protein sequence ID" value="ENSEBUP00000020952.1"/>
    <property type="gene ID" value="ENSEBUG00000012945.1"/>
</dbReference>
<dbReference type="OMA" id="WFPLMPS"/>
<dbReference type="GO" id="GO:0005737">
    <property type="term" value="C:cytoplasm"/>
    <property type="evidence" value="ECO:0007669"/>
    <property type="project" value="TreeGrafter"/>
</dbReference>
<accession>A0A8C4QWN7</accession>
<dbReference type="SUPFAM" id="SSF160696">
    <property type="entry name" value="BTG domain-like"/>
    <property type="match status" value="1"/>
</dbReference>
<protein>
    <submittedName>
        <fullName evidence="4">Si:dkey-42i9.4</fullName>
    </submittedName>
</protein>
<reference evidence="4" key="2">
    <citation type="submission" date="2025-09" db="UniProtKB">
        <authorList>
            <consortium name="Ensembl"/>
        </authorList>
    </citation>
    <scope>IDENTIFICATION</scope>
</reference>
<feature type="domain" description="Anti-proliferative protein" evidence="3">
    <location>
        <begin position="88"/>
        <end position="107"/>
    </location>
</feature>
<dbReference type="AlphaFoldDB" id="A0A8C4QWN7"/>
<dbReference type="Gene3D" id="3.90.640.90">
    <property type="entry name" value="Anti-proliferative protein, N-terminal domain"/>
    <property type="match status" value="1"/>
</dbReference>
<organism evidence="4 5">
    <name type="scientific">Eptatretus burgeri</name>
    <name type="common">Inshore hagfish</name>
    <dbReference type="NCBI Taxonomy" id="7764"/>
    <lineage>
        <taxon>Eukaryota</taxon>
        <taxon>Metazoa</taxon>
        <taxon>Chordata</taxon>
        <taxon>Craniata</taxon>
        <taxon>Vertebrata</taxon>
        <taxon>Cyclostomata</taxon>
        <taxon>Myxini</taxon>
        <taxon>Myxiniformes</taxon>
        <taxon>Myxinidae</taxon>
        <taxon>Eptatretinae</taxon>
        <taxon>Eptatretus</taxon>
    </lineage>
</organism>
<reference evidence="4" key="1">
    <citation type="submission" date="2025-08" db="UniProtKB">
        <authorList>
            <consortium name="Ensembl"/>
        </authorList>
    </citation>
    <scope>IDENTIFICATION</scope>
</reference>
<name>A0A8C4QWN7_EPTBU</name>
<dbReference type="InterPro" id="IPR002087">
    <property type="entry name" value="Anti_prolifrtn"/>
</dbReference>
<dbReference type="InterPro" id="IPR036054">
    <property type="entry name" value="BTG-like_sf"/>
</dbReference>
<dbReference type="GeneTree" id="ENSGT00950000182952"/>
<dbReference type="PRINTS" id="PR00310">
    <property type="entry name" value="ANTIPRLFBTG1"/>
</dbReference>
<dbReference type="PANTHER" id="PTHR22978:SF22">
    <property type="entry name" value="BTG FAMILY PROTEIN"/>
    <property type="match status" value="1"/>
</dbReference>
<dbReference type="InterPro" id="IPR033332">
    <property type="entry name" value="BTG"/>
</dbReference>
<dbReference type="PANTHER" id="PTHR22978">
    <property type="entry name" value="B-CELL TRANSLOCATION GENE"/>
    <property type="match status" value="1"/>
</dbReference>
<evidence type="ECO:0000256" key="1">
    <source>
        <dbReference type="ARBA" id="ARBA00007989"/>
    </source>
</evidence>
<dbReference type="GO" id="GO:0008285">
    <property type="term" value="P:negative regulation of cell population proliferation"/>
    <property type="evidence" value="ECO:0007669"/>
    <property type="project" value="TreeGrafter"/>
</dbReference>